<dbReference type="InterPro" id="IPR040350">
    <property type="entry name" value="TMEM272"/>
</dbReference>
<feature type="transmembrane region" description="Helical" evidence="1">
    <location>
        <begin position="30"/>
        <end position="48"/>
    </location>
</feature>
<keyword evidence="1" id="KW-0812">Transmembrane</keyword>
<dbReference type="PANTHER" id="PTHR33444">
    <property type="entry name" value="SI:DKEY-19B23.12-RELATED"/>
    <property type="match status" value="1"/>
</dbReference>
<dbReference type="EMBL" id="NHOQ01000739">
    <property type="protein sequence ID" value="PWA28784.1"/>
    <property type="molecule type" value="Genomic_DNA"/>
</dbReference>
<keyword evidence="1" id="KW-1133">Transmembrane helix</keyword>
<sequence length="260" mass="28961">TAAVIQVVLTAARVIVGLVYFQDCPQQPNIPKYLLGIALFPLLAALLTKDAARPQERPSAVWVFTVYQPNYDPFAADGLYCNKTLYTFAFWNAVLETFGFVAILAKLCKGLVNRAQLELSEQPDLEKGSPLRVNGRPSSDSNCWNRLEASVEPVTANAHQTVRDCPQQPNIPNYLLGLALIPLLMIPFVTLPGDVWVFSVYQPNYDPSAADGFYCNKTLYTFAFWNAVFETFGFGVLLAKFCKGMLCYVIMSPVDRDFYG</sequence>
<dbReference type="AlphaFoldDB" id="A0A315VZI2"/>
<feature type="transmembrane region" description="Helical" evidence="1">
    <location>
        <begin position="174"/>
        <end position="199"/>
    </location>
</feature>
<feature type="transmembrane region" description="Helical" evidence="1">
    <location>
        <begin position="219"/>
        <end position="239"/>
    </location>
</feature>
<proteinExistence type="predicted"/>
<evidence type="ECO:0000313" key="3">
    <source>
        <dbReference type="Proteomes" id="UP000250572"/>
    </source>
</evidence>
<evidence type="ECO:0000313" key="2">
    <source>
        <dbReference type="EMBL" id="PWA28784.1"/>
    </source>
</evidence>
<name>A0A315VZI2_GAMAF</name>
<comment type="caution">
    <text evidence="2">The sequence shown here is derived from an EMBL/GenBank/DDBJ whole genome shotgun (WGS) entry which is preliminary data.</text>
</comment>
<keyword evidence="3" id="KW-1185">Reference proteome</keyword>
<feature type="non-terminal residue" evidence="2">
    <location>
        <position position="1"/>
    </location>
</feature>
<dbReference type="Proteomes" id="UP000250572">
    <property type="component" value="Unassembled WGS sequence"/>
</dbReference>
<dbReference type="STRING" id="33528.ENSGAFP00000005717"/>
<protein>
    <submittedName>
        <fullName evidence="2">Uncharacterized protein</fullName>
    </submittedName>
</protein>
<dbReference type="PANTHER" id="PTHR33444:SF2">
    <property type="entry name" value="MARVEL DOMAIN-CONTAINING PROTEIN"/>
    <property type="match status" value="1"/>
</dbReference>
<feature type="non-terminal residue" evidence="2">
    <location>
        <position position="260"/>
    </location>
</feature>
<organism evidence="2 3">
    <name type="scientific">Gambusia affinis</name>
    <name type="common">Western mosquitofish</name>
    <name type="synonym">Heterandria affinis</name>
    <dbReference type="NCBI Taxonomy" id="33528"/>
    <lineage>
        <taxon>Eukaryota</taxon>
        <taxon>Metazoa</taxon>
        <taxon>Chordata</taxon>
        <taxon>Craniata</taxon>
        <taxon>Vertebrata</taxon>
        <taxon>Euteleostomi</taxon>
        <taxon>Actinopterygii</taxon>
        <taxon>Neopterygii</taxon>
        <taxon>Teleostei</taxon>
        <taxon>Neoteleostei</taxon>
        <taxon>Acanthomorphata</taxon>
        <taxon>Ovalentaria</taxon>
        <taxon>Atherinomorphae</taxon>
        <taxon>Cyprinodontiformes</taxon>
        <taxon>Poeciliidae</taxon>
        <taxon>Poeciliinae</taxon>
        <taxon>Gambusia</taxon>
    </lineage>
</organism>
<gene>
    <name evidence="2" type="ORF">CCH79_00012906</name>
</gene>
<evidence type="ECO:0000256" key="1">
    <source>
        <dbReference type="SAM" id="Phobius"/>
    </source>
</evidence>
<accession>A0A315VZI2</accession>
<keyword evidence="1" id="KW-0472">Membrane</keyword>
<reference evidence="2 3" key="1">
    <citation type="journal article" date="2018" name="G3 (Bethesda)">
        <title>A High-Quality Reference Genome for the Invasive Mosquitofish Gambusia affinis Using a Chicago Library.</title>
        <authorList>
            <person name="Hoffberg S.L."/>
            <person name="Troendle N.J."/>
            <person name="Glenn T.C."/>
            <person name="Mahmud O."/>
            <person name="Louha S."/>
            <person name="Chalopin D."/>
            <person name="Bennetzen J.L."/>
            <person name="Mauricio R."/>
        </authorList>
    </citation>
    <scope>NUCLEOTIDE SEQUENCE [LARGE SCALE GENOMIC DNA]</scope>
    <source>
        <strain evidence="2">NE01/NJP1002.9</strain>
        <tissue evidence="2">Muscle</tissue>
    </source>
</reference>